<keyword evidence="9" id="KW-1185">Reference proteome</keyword>
<reference evidence="8" key="1">
    <citation type="journal article" date="2020" name="Stud. Mycol.">
        <title>101 Dothideomycetes genomes: a test case for predicting lifestyles and emergence of pathogens.</title>
        <authorList>
            <person name="Haridas S."/>
            <person name="Albert R."/>
            <person name="Binder M."/>
            <person name="Bloem J."/>
            <person name="Labutti K."/>
            <person name="Salamov A."/>
            <person name="Andreopoulos B."/>
            <person name="Baker S."/>
            <person name="Barry K."/>
            <person name="Bills G."/>
            <person name="Bluhm B."/>
            <person name="Cannon C."/>
            <person name="Castanera R."/>
            <person name="Culley D."/>
            <person name="Daum C."/>
            <person name="Ezra D."/>
            <person name="Gonzalez J."/>
            <person name="Henrissat B."/>
            <person name="Kuo A."/>
            <person name="Liang C."/>
            <person name="Lipzen A."/>
            <person name="Lutzoni F."/>
            <person name="Magnuson J."/>
            <person name="Mondo S."/>
            <person name="Nolan M."/>
            <person name="Ohm R."/>
            <person name="Pangilinan J."/>
            <person name="Park H.-J."/>
            <person name="Ramirez L."/>
            <person name="Alfaro M."/>
            <person name="Sun H."/>
            <person name="Tritt A."/>
            <person name="Yoshinaga Y."/>
            <person name="Zwiers L.-H."/>
            <person name="Turgeon B."/>
            <person name="Goodwin S."/>
            <person name="Spatafora J."/>
            <person name="Crous P."/>
            <person name="Grigoriev I."/>
        </authorList>
    </citation>
    <scope>NUCLEOTIDE SEQUENCE</scope>
    <source>
        <strain evidence="8">CBS 175.79</strain>
    </source>
</reference>
<dbReference type="InterPro" id="IPR002938">
    <property type="entry name" value="FAD-bd"/>
</dbReference>
<dbReference type="GeneID" id="54282546"/>
<evidence type="ECO:0000256" key="3">
    <source>
        <dbReference type="ARBA" id="ARBA00022827"/>
    </source>
</evidence>
<dbReference type="AlphaFoldDB" id="A0A6A5XMX9"/>
<dbReference type="Gene3D" id="3.30.9.30">
    <property type="match status" value="1"/>
</dbReference>
<evidence type="ECO:0000256" key="1">
    <source>
        <dbReference type="ARBA" id="ARBA00007992"/>
    </source>
</evidence>
<dbReference type="SUPFAM" id="SSF54373">
    <property type="entry name" value="FAD-linked reductases, C-terminal domain"/>
    <property type="match status" value="1"/>
</dbReference>
<dbReference type="Pfam" id="PF13450">
    <property type="entry name" value="NAD_binding_8"/>
    <property type="match status" value="1"/>
</dbReference>
<dbReference type="Gene3D" id="3.50.50.60">
    <property type="entry name" value="FAD/NAD(P)-binding domain"/>
    <property type="match status" value="1"/>
</dbReference>
<dbReference type="SUPFAM" id="SSF51905">
    <property type="entry name" value="FAD/NAD(P)-binding domain"/>
    <property type="match status" value="1"/>
</dbReference>
<evidence type="ECO:0000256" key="6">
    <source>
        <dbReference type="SAM" id="Phobius"/>
    </source>
</evidence>
<accession>A0A6A5XMX9</accession>
<keyword evidence="3" id="KW-0274">FAD</keyword>
<keyword evidence="6" id="KW-0812">Transmembrane</keyword>
<dbReference type="Proteomes" id="UP000799778">
    <property type="component" value="Unassembled WGS sequence"/>
</dbReference>
<keyword evidence="6" id="KW-1133">Transmembrane helix</keyword>
<dbReference type="GO" id="GO:0004497">
    <property type="term" value="F:monooxygenase activity"/>
    <property type="evidence" value="ECO:0007669"/>
    <property type="project" value="UniProtKB-KW"/>
</dbReference>
<keyword evidence="2" id="KW-0285">Flavoprotein</keyword>
<dbReference type="RefSeq" id="XP_033382439.1">
    <property type="nucleotide sequence ID" value="XM_033525149.1"/>
</dbReference>
<keyword evidence="5" id="KW-0503">Monooxygenase</keyword>
<dbReference type="InterPro" id="IPR036188">
    <property type="entry name" value="FAD/NAD-bd_sf"/>
</dbReference>
<organism evidence="8 9">
    <name type="scientific">Aaosphaeria arxii CBS 175.79</name>
    <dbReference type="NCBI Taxonomy" id="1450172"/>
    <lineage>
        <taxon>Eukaryota</taxon>
        <taxon>Fungi</taxon>
        <taxon>Dikarya</taxon>
        <taxon>Ascomycota</taxon>
        <taxon>Pezizomycotina</taxon>
        <taxon>Dothideomycetes</taxon>
        <taxon>Pleosporomycetidae</taxon>
        <taxon>Pleosporales</taxon>
        <taxon>Pleosporales incertae sedis</taxon>
        <taxon>Aaosphaeria</taxon>
    </lineage>
</organism>
<dbReference type="PANTHER" id="PTHR13789:SF314">
    <property type="entry name" value="FAD-BINDING DOMAIN-CONTAINING PROTEIN"/>
    <property type="match status" value="1"/>
</dbReference>
<feature type="domain" description="FAD-binding" evidence="7">
    <location>
        <begin position="154"/>
        <end position="367"/>
    </location>
</feature>
<evidence type="ECO:0000256" key="4">
    <source>
        <dbReference type="ARBA" id="ARBA00023002"/>
    </source>
</evidence>
<protein>
    <submittedName>
        <fullName evidence="8">FAD/NAD(P)-binding domain-containing protein</fullName>
    </submittedName>
</protein>
<feature type="transmembrane region" description="Helical" evidence="6">
    <location>
        <begin position="6"/>
        <end position="25"/>
    </location>
</feature>
<dbReference type="PRINTS" id="PR00420">
    <property type="entry name" value="RNGMNOXGNASE"/>
</dbReference>
<dbReference type="GO" id="GO:0071949">
    <property type="term" value="F:FAD binding"/>
    <property type="evidence" value="ECO:0007669"/>
    <property type="project" value="InterPro"/>
</dbReference>
<name>A0A6A5XMX9_9PLEO</name>
<evidence type="ECO:0000256" key="5">
    <source>
        <dbReference type="ARBA" id="ARBA00023033"/>
    </source>
</evidence>
<proteinExistence type="inferred from homology"/>
<keyword evidence="6" id="KW-0472">Membrane</keyword>
<dbReference type="PANTHER" id="PTHR13789">
    <property type="entry name" value="MONOOXYGENASE"/>
    <property type="match status" value="1"/>
</dbReference>
<dbReference type="EMBL" id="ML978070">
    <property type="protein sequence ID" value="KAF2014100.1"/>
    <property type="molecule type" value="Genomic_DNA"/>
</dbReference>
<dbReference type="OrthoDB" id="9993796at2759"/>
<sequence>MTQDTGLNITIIGAGIAGLFAARVLREKHNITILEKSAGGNEVGAAVTPGPNATKWLYKYGWSPKRCGALSLEKVRTLNHEGVLVSEQDVSGMKDLFGSDWHVVHRIDLWNELLRLATDPSDAMSISGSPAKVVWRADVIDVDVDSGKVSLANGESIKSDLVIGADGIKSIVRPLVVEQNTEALSSGASMFRFIIHNNIVNEVTPDTPLNDASKMTELNIRIASDGSRRSVVSYPCRNLELLNVGCIAQDSTINLPTTDSWSAPGSREDLLRVFGDFYVRPILEKAENIKLWQLRDHDPLPTYFKGRILLIGDAAHAMTPHQGQGAAQAIEDGEGLSLFIDQPVTRESVPSVLKDFDRVRRVRASKIQAITRNVHEKKSPEMMWKNLEYNFSYAGIRDCLGRLDDGQEI</sequence>
<gene>
    <name evidence="8" type="ORF">BU24DRAFT_392192</name>
</gene>
<dbReference type="Pfam" id="PF01494">
    <property type="entry name" value="FAD_binding_3"/>
    <property type="match status" value="1"/>
</dbReference>
<evidence type="ECO:0000313" key="8">
    <source>
        <dbReference type="EMBL" id="KAF2014100.1"/>
    </source>
</evidence>
<dbReference type="InterPro" id="IPR050493">
    <property type="entry name" value="FAD-dep_Monooxygenase_BioMet"/>
</dbReference>
<evidence type="ECO:0000256" key="2">
    <source>
        <dbReference type="ARBA" id="ARBA00022630"/>
    </source>
</evidence>
<evidence type="ECO:0000259" key="7">
    <source>
        <dbReference type="Pfam" id="PF01494"/>
    </source>
</evidence>
<comment type="similarity">
    <text evidence="1">Belongs to the paxM FAD-dependent monooxygenase family.</text>
</comment>
<evidence type="ECO:0000313" key="9">
    <source>
        <dbReference type="Proteomes" id="UP000799778"/>
    </source>
</evidence>
<keyword evidence="4" id="KW-0560">Oxidoreductase</keyword>